<sequence length="321" mass="34047">MTVLKRPVPLAVLGIVVLLVGGLLAFNGPSLFGGTTYSAEFTEAAGLQPGDKVTVAGVETGRVRSVTLDGDHVLVTFQVDDAWIGDRTTALIGIRTLLGAKYLALDPQGTADLDPDTVIPRSRTASPFDVVEAFNGLSGTLDQLDTTQLAKSLTTLADTFRGSAPDVRGALDGLSRLSTTIASRDDQLRSLLKGTNTLATTLADRRGDIDSLLSDGNLLLGELQQRRDAIATLLTGTRALATQLRGLVADNTDRLRPTLESLDKVADVLQRNQDNLSQVLQKEAVFVRLFTNAVGNGHWFDNYICGLLPTPSIGPLNPGGC</sequence>
<gene>
    <name evidence="3" type="ORF">ACFQ34_23780</name>
</gene>
<dbReference type="NCBIfam" id="TIGR00996">
    <property type="entry name" value="Mtu_fam_mce"/>
    <property type="match status" value="1"/>
</dbReference>
<dbReference type="PANTHER" id="PTHR33371">
    <property type="entry name" value="INTERMEMBRANE PHOSPHOLIPID TRANSPORT SYSTEM BINDING PROTEIN MLAD-RELATED"/>
    <property type="match status" value="1"/>
</dbReference>
<evidence type="ECO:0000313" key="3">
    <source>
        <dbReference type="EMBL" id="MFD1236320.1"/>
    </source>
</evidence>
<dbReference type="RefSeq" id="WP_013677480.1">
    <property type="nucleotide sequence ID" value="NZ_BAABKS010000053.1"/>
</dbReference>
<feature type="domain" description="Mammalian cell entry C-terminal" evidence="2">
    <location>
        <begin position="112"/>
        <end position="297"/>
    </location>
</feature>
<evidence type="ECO:0000313" key="4">
    <source>
        <dbReference type="Proteomes" id="UP001597182"/>
    </source>
</evidence>
<dbReference type="InterPro" id="IPR024516">
    <property type="entry name" value="Mce_C"/>
</dbReference>
<reference evidence="4" key="1">
    <citation type="journal article" date="2019" name="Int. J. Syst. Evol. Microbiol.">
        <title>The Global Catalogue of Microorganisms (GCM) 10K type strain sequencing project: providing services to taxonomists for standard genome sequencing and annotation.</title>
        <authorList>
            <consortium name="The Broad Institute Genomics Platform"/>
            <consortium name="The Broad Institute Genome Sequencing Center for Infectious Disease"/>
            <person name="Wu L."/>
            <person name="Ma J."/>
        </authorList>
    </citation>
    <scope>NUCLEOTIDE SEQUENCE [LARGE SCALE GENOMIC DNA]</scope>
    <source>
        <strain evidence="4">CCUG 49018</strain>
    </source>
</reference>
<dbReference type="InterPro" id="IPR052336">
    <property type="entry name" value="MlaD_Phospholipid_Transporter"/>
</dbReference>
<feature type="domain" description="Mce/MlaD" evidence="1">
    <location>
        <begin position="34"/>
        <end position="107"/>
    </location>
</feature>
<dbReference type="InterPro" id="IPR005693">
    <property type="entry name" value="Mce"/>
</dbReference>
<dbReference type="Proteomes" id="UP001597182">
    <property type="component" value="Unassembled WGS sequence"/>
</dbReference>
<dbReference type="PANTHER" id="PTHR33371:SF18">
    <property type="entry name" value="MCE-FAMILY PROTEIN MCE3C"/>
    <property type="match status" value="1"/>
</dbReference>
<name>A0ABW3VNE7_9PSEU</name>
<evidence type="ECO:0000259" key="1">
    <source>
        <dbReference type="Pfam" id="PF02470"/>
    </source>
</evidence>
<dbReference type="Pfam" id="PF11887">
    <property type="entry name" value="Mce4_CUP1"/>
    <property type="match status" value="1"/>
</dbReference>
<evidence type="ECO:0000259" key="2">
    <source>
        <dbReference type="Pfam" id="PF11887"/>
    </source>
</evidence>
<dbReference type="EMBL" id="JBHTMB010000217">
    <property type="protein sequence ID" value="MFD1236320.1"/>
    <property type="molecule type" value="Genomic_DNA"/>
</dbReference>
<protein>
    <submittedName>
        <fullName evidence="3">MCE family protein</fullName>
    </submittedName>
</protein>
<dbReference type="InterPro" id="IPR003399">
    <property type="entry name" value="Mce/MlaD"/>
</dbReference>
<comment type="caution">
    <text evidence="3">The sequence shown here is derived from an EMBL/GenBank/DDBJ whole genome shotgun (WGS) entry which is preliminary data.</text>
</comment>
<keyword evidence="4" id="KW-1185">Reference proteome</keyword>
<dbReference type="PRINTS" id="PR01782">
    <property type="entry name" value="MCEVIRFACTOR"/>
</dbReference>
<dbReference type="Pfam" id="PF02470">
    <property type="entry name" value="MlaD"/>
    <property type="match status" value="1"/>
</dbReference>
<accession>A0ABW3VNE7</accession>
<proteinExistence type="predicted"/>
<organism evidence="3 4">
    <name type="scientific">Pseudonocardia benzenivorans</name>
    <dbReference type="NCBI Taxonomy" id="228005"/>
    <lineage>
        <taxon>Bacteria</taxon>
        <taxon>Bacillati</taxon>
        <taxon>Actinomycetota</taxon>
        <taxon>Actinomycetes</taxon>
        <taxon>Pseudonocardiales</taxon>
        <taxon>Pseudonocardiaceae</taxon>
        <taxon>Pseudonocardia</taxon>
    </lineage>
</organism>